<name>A0ACA9QME3_9GLOM</name>
<evidence type="ECO:0000313" key="1">
    <source>
        <dbReference type="EMBL" id="CAG8758404.1"/>
    </source>
</evidence>
<dbReference type="EMBL" id="CAJVPT010057374">
    <property type="protein sequence ID" value="CAG8758404.1"/>
    <property type="molecule type" value="Genomic_DNA"/>
</dbReference>
<proteinExistence type="predicted"/>
<keyword evidence="2" id="KW-1185">Reference proteome</keyword>
<sequence>MVKFEEDDPREGVRLLKRTKQGLSEANECSERGTKETGTRVRALCKLPLLMKEGNVYRWTTNDIPVMGMAK</sequence>
<reference evidence="1" key="1">
    <citation type="submission" date="2021-06" db="EMBL/GenBank/DDBJ databases">
        <authorList>
            <person name="Kallberg Y."/>
            <person name="Tangrot J."/>
            <person name="Rosling A."/>
        </authorList>
    </citation>
    <scope>NUCLEOTIDE SEQUENCE</scope>
    <source>
        <strain evidence="1">CL356</strain>
    </source>
</reference>
<comment type="caution">
    <text evidence="1">The sequence shown here is derived from an EMBL/GenBank/DDBJ whole genome shotgun (WGS) entry which is preliminary data.</text>
</comment>
<gene>
    <name evidence="1" type="ORF">ACOLOM_LOCUS13082</name>
</gene>
<accession>A0ACA9QME3</accession>
<protein>
    <submittedName>
        <fullName evidence="1">2261_t:CDS:1</fullName>
    </submittedName>
</protein>
<organism evidence="1 2">
    <name type="scientific">Acaulospora colombiana</name>
    <dbReference type="NCBI Taxonomy" id="27376"/>
    <lineage>
        <taxon>Eukaryota</taxon>
        <taxon>Fungi</taxon>
        <taxon>Fungi incertae sedis</taxon>
        <taxon>Mucoromycota</taxon>
        <taxon>Glomeromycotina</taxon>
        <taxon>Glomeromycetes</taxon>
        <taxon>Diversisporales</taxon>
        <taxon>Acaulosporaceae</taxon>
        <taxon>Acaulospora</taxon>
    </lineage>
</organism>
<evidence type="ECO:0000313" key="2">
    <source>
        <dbReference type="Proteomes" id="UP000789525"/>
    </source>
</evidence>
<dbReference type="Proteomes" id="UP000789525">
    <property type="component" value="Unassembled WGS sequence"/>
</dbReference>
<feature type="non-terminal residue" evidence="1">
    <location>
        <position position="71"/>
    </location>
</feature>